<keyword evidence="2" id="KW-1185">Reference proteome</keyword>
<protein>
    <submittedName>
        <fullName evidence="1">Uncharacterized protein</fullName>
    </submittedName>
</protein>
<dbReference type="Proteomes" id="UP000198305">
    <property type="component" value="Unassembled WGS sequence"/>
</dbReference>
<reference evidence="2" key="1">
    <citation type="submission" date="2017-06" db="EMBL/GenBank/DDBJ databases">
        <authorList>
            <person name="Varghese N."/>
            <person name="Submissions S."/>
        </authorList>
    </citation>
    <scope>NUCLEOTIDE SEQUENCE [LARGE SCALE GENOMIC DNA]</scope>
    <source>
        <strain evidence="2">Ca-68</strain>
    </source>
</reference>
<dbReference type="RefSeq" id="WP_089375724.1">
    <property type="nucleotide sequence ID" value="NZ_FZOA01000006.1"/>
</dbReference>
<evidence type="ECO:0000313" key="1">
    <source>
        <dbReference type="EMBL" id="SNR89446.1"/>
    </source>
</evidence>
<name>A0A239A182_9PROT</name>
<sequence>MLKDPDSAKFRFGSTQRMVKNVGGRPTLIWISYVFVNAKNSFGGYTGEKAYAFAYKCNLTKDCKLVDYATPGQYADQLDWQM</sequence>
<dbReference type="EMBL" id="FZOA01000006">
    <property type="protein sequence ID" value="SNR89446.1"/>
    <property type="molecule type" value="Genomic_DNA"/>
</dbReference>
<organism evidence="1 2">
    <name type="scientific">Methylobacillus rhizosphaerae</name>
    <dbReference type="NCBI Taxonomy" id="551994"/>
    <lineage>
        <taxon>Bacteria</taxon>
        <taxon>Pseudomonadati</taxon>
        <taxon>Pseudomonadota</taxon>
        <taxon>Betaproteobacteria</taxon>
        <taxon>Nitrosomonadales</taxon>
        <taxon>Methylophilaceae</taxon>
        <taxon>Methylobacillus</taxon>
    </lineage>
</organism>
<dbReference type="OrthoDB" id="9157170at2"/>
<proteinExistence type="predicted"/>
<dbReference type="AlphaFoldDB" id="A0A239A182"/>
<evidence type="ECO:0000313" key="2">
    <source>
        <dbReference type="Proteomes" id="UP000198305"/>
    </source>
</evidence>
<gene>
    <name evidence="1" type="ORF">SAMN05192560_1630</name>
</gene>
<accession>A0A239A182</accession>